<dbReference type="PANTHER" id="PTHR46072:SF2">
    <property type="entry name" value="AMIDASE (EUROFUNG)"/>
    <property type="match status" value="1"/>
</dbReference>
<protein>
    <submittedName>
        <fullName evidence="4">Amidase signature domain-containing protein</fullName>
    </submittedName>
</protein>
<dbReference type="SUPFAM" id="SSF75304">
    <property type="entry name" value="Amidase signature (AS) enzymes"/>
    <property type="match status" value="1"/>
</dbReference>
<dbReference type="AlphaFoldDB" id="A0A6A6PEM9"/>
<organism evidence="4 5">
    <name type="scientific">Neohortaea acidophila</name>
    <dbReference type="NCBI Taxonomy" id="245834"/>
    <lineage>
        <taxon>Eukaryota</taxon>
        <taxon>Fungi</taxon>
        <taxon>Dikarya</taxon>
        <taxon>Ascomycota</taxon>
        <taxon>Pezizomycotina</taxon>
        <taxon>Dothideomycetes</taxon>
        <taxon>Dothideomycetidae</taxon>
        <taxon>Mycosphaerellales</taxon>
        <taxon>Teratosphaeriaceae</taxon>
        <taxon>Neohortaea</taxon>
    </lineage>
</organism>
<reference evidence="4" key="1">
    <citation type="journal article" date="2020" name="Stud. Mycol.">
        <title>101 Dothideomycetes genomes: a test case for predicting lifestyles and emergence of pathogens.</title>
        <authorList>
            <person name="Haridas S."/>
            <person name="Albert R."/>
            <person name="Binder M."/>
            <person name="Bloem J."/>
            <person name="Labutti K."/>
            <person name="Salamov A."/>
            <person name="Andreopoulos B."/>
            <person name="Baker S."/>
            <person name="Barry K."/>
            <person name="Bills G."/>
            <person name="Bluhm B."/>
            <person name="Cannon C."/>
            <person name="Castanera R."/>
            <person name="Culley D."/>
            <person name="Daum C."/>
            <person name="Ezra D."/>
            <person name="Gonzalez J."/>
            <person name="Henrissat B."/>
            <person name="Kuo A."/>
            <person name="Liang C."/>
            <person name="Lipzen A."/>
            <person name="Lutzoni F."/>
            <person name="Magnuson J."/>
            <person name="Mondo S."/>
            <person name="Nolan M."/>
            <person name="Ohm R."/>
            <person name="Pangilinan J."/>
            <person name="Park H.-J."/>
            <person name="Ramirez L."/>
            <person name="Alfaro M."/>
            <person name="Sun H."/>
            <person name="Tritt A."/>
            <person name="Yoshinaga Y."/>
            <person name="Zwiers L.-H."/>
            <person name="Turgeon B."/>
            <person name="Goodwin S."/>
            <person name="Spatafora J."/>
            <person name="Crous P."/>
            <person name="Grigoriev I."/>
        </authorList>
    </citation>
    <scope>NUCLEOTIDE SEQUENCE</scope>
    <source>
        <strain evidence="4">CBS 113389</strain>
    </source>
</reference>
<name>A0A6A6PEM9_9PEZI</name>
<evidence type="ECO:0000313" key="4">
    <source>
        <dbReference type="EMBL" id="KAF2478419.1"/>
    </source>
</evidence>
<dbReference type="RefSeq" id="XP_033584991.1">
    <property type="nucleotide sequence ID" value="XM_033729242.1"/>
</dbReference>
<dbReference type="InterPro" id="IPR023631">
    <property type="entry name" value="Amidase_dom"/>
</dbReference>
<dbReference type="EMBL" id="MU001667">
    <property type="protein sequence ID" value="KAF2478419.1"/>
    <property type="molecule type" value="Genomic_DNA"/>
</dbReference>
<dbReference type="InterPro" id="IPR036928">
    <property type="entry name" value="AS_sf"/>
</dbReference>
<dbReference type="Pfam" id="PF01425">
    <property type="entry name" value="Amidase"/>
    <property type="match status" value="1"/>
</dbReference>
<accession>A0A6A6PEM9</accession>
<dbReference type="GeneID" id="54470244"/>
<dbReference type="GO" id="GO:0016787">
    <property type="term" value="F:hydrolase activity"/>
    <property type="evidence" value="ECO:0007669"/>
    <property type="project" value="UniProtKB-KW"/>
</dbReference>
<evidence type="ECO:0000256" key="2">
    <source>
        <dbReference type="ARBA" id="ARBA00022801"/>
    </source>
</evidence>
<evidence type="ECO:0000313" key="5">
    <source>
        <dbReference type="Proteomes" id="UP000799767"/>
    </source>
</evidence>
<sequence length="188" mass="21001">MSWKQVTAAKREQVSSQFPPSWMFAPDEVGGRMKRKNVIQLLTEHTSATEREISELPVPLLLQKLQQGDLSASEVVATFAHRAALSHQLTHCLSEFPYQAAKQRARELDELFRTHQRATGPLHGLPVSLMDRFNVAGLDSASGYASWIGSPKTLHDEGVLINRLHGLGAIVFCKSNVPMSSMVRFFKY</sequence>
<gene>
    <name evidence="4" type="ORF">BDY17DRAFT_115417</name>
</gene>
<dbReference type="OrthoDB" id="6428749at2759"/>
<comment type="similarity">
    <text evidence="1">Belongs to the amidase family.</text>
</comment>
<dbReference type="Proteomes" id="UP000799767">
    <property type="component" value="Unassembled WGS sequence"/>
</dbReference>
<dbReference type="PANTHER" id="PTHR46072">
    <property type="entry name" value="AMIDASE-RELATED-RELATED"/>
    <property type="match status" value="1"/>
</dbReference>
<dbReference type="Gene3D" id="3.90.1300.10">
    <property type="entry name" value="Amidase signature (AS) domain"/>
    <property type="match status" value="1"/>
</dbReference>
<feature type="non-terminal residue" evidence="4">
    <location>
        <position position="188"/>
    </location>
</feature>
<keyword evidence="5" id="KW-1185">Reference proteome</keyword>
<evidence type="ECO:0000259" key="3">
    <source>
        <dbReference type="Pfam" id="PF01425"/>
    </source>
</evidence>
<evidence type="ECO:0000256" key="1">
    <source>
        <dbReference type="ARBA" id="ARBA00009199"/>
    </source>
</evidence>
<keyword evidence="2" id="KW-0378">Hydrolase</keyword>
<proteinExistence type="inferred from homology"/>
<feature type="domain" description="Amidase" evidence="3">
    <location>
        <begin position="74"/>
        <end position="183"/>
    </location>
</feature>